<dbReference type="EMBL" id="UYRR01005198">
    <property type="protein sequence ID" value="VDK21624.1"/>
    <property type="molecule type" value="Genomic_DNA"/>
</dbReference>
<dbReference type="Pfam" id="PF00300">
    <property type="entry name" value="His_Phos_1"/>
    <property type="match status" value="1"/>
</dbReference>
<dbReference type="CDD" id="cd07067">
    <property type="entry name" value="HP_PGM_like"/>
    <property type="match status" value="1"/>
</dbReference>
<proteinExistence type="predicted"/>
<evidence type="ECO:0000313" key="3">
    <source>
        <dbReference type="WBParaSite" id="ASIM_0000354401-mRNA-1"/>
    </source>
</evidence>
<keyword evidence="2" id="KW-1185">Reference proteome</keyword>
<gene>
    <name evidence="1" type="ORF">ASIM_LOCUS3378</name>
</gene>
<dbReference type="Gene3D" id="3.40.50.1240">
    <property type="entry name" value="Phosphoglycerate mutase-like"/>
    <property type="match status" value="1"/>
</dbReference>
<dbReference type="PANTHER" id="PTHR16469">
    <property type="entry name" value="UBIQUITIN-ASSOCIATED AND SH3 DOMAIN-CONTAINING BA-RELATED"/>
    <property type="match status" value="1"/>
</dbReference>
<sequence>MIPQLREFDVNVWLSVQAEELASRLANIHFDYVFTSPYDRCVETAVRIVRERKLPINVEPGLSEVLCLCEKPAGFRALSLLKETYPLINVNYVPVYARSDLDYAFERLHCDWVCVPRTRTTLQSIVDDYRGSLLVVTHGAVVGAIHEIVTGKWSSVGQATVSKFTRFRSEQGFVCEYSGDSSHLSSLVNLRAF</sequence>
<evidence type="ECO:0000313" key="2">
    <source>
        <dbReference type="Proteomes" id="UP000267096"/>
    </source>
</evidence>
<evidence type="ECO:0000313" key="1">
    <source>
        <dbReference type="EMBL" id="VDK21624.1"/>
    </source>
</evidence>
<accession>A0A0M3J7J6</accession>
<dbReference type="InterPro" id="IPR013078">
    <property type="entry name" value="His_Pase_superF_clade-1"/>
</dbReference>
<dbReference type="InterPro" id="IPR051710">
    <property type="entry name" value="Phosphatase_SH3-domain"/>
</dbReference>
<dbReference type="InterPro" id="IPR029033">
    <property type="entry name" value="His_PPase_superfam"/>
</dbReference>
<dbReference type="AlphaFoldDB" id="A0A0M3J7J6"/>
<organism evidence="3">
    <name type="scientific">Anisakis simplex</name>
    <name type="common">Herring worm</name>
    <dbReference type="NCBI Taxonomy" id="6269"/>
    <lineage>
        <taxon>Eukaryota</taxon>
        <taxon>Metazoa</taxon>
        <taxon>Ecdysozoa</taxon>
        <taxon>Nematoda</taxon>
        <taxon>Chromadorea</taxon>
        <taxon>Rhabditida</taxon>
        <taxon>Spirurina</taxon>
        <taxon>Ascaridomorpha</taxon>
        <taxon>Ascaridoidea</taxon>
        <taxon>Anisakidae</taxon>
        <taxon>Anisakis</taxon>
        <taxon>Anisakis simplex complex</taxon>
    </lineage>
</organism>
<name>A0A0M3J7J6_ANISI</name>
<protein>
    <submittedName>
        <fullName evidence="3">Histidine phosphatase family protein</fullName>
    </submittedName>
</protein>
<reference evidence="3" key="1">
    <citation type="submission" date="2017-02" db="UniProtKB">
        <authorList>
            <consortium name="WormBaseParasite"/>
        </authorList>
    </citation>
    <scope>IDENTIFICATION</scope>
</reference>
<dbReference type="PANTHER" id="PTHR16469:SF27">
    <property type="entry name" value="UBIQUITIN-ASSOCIATED AND SH3 DOMAIN-CONTAINING BA-RELATED"/>
    <property type="match status" value="1"/>
</dbReference>
<reference evidence="1 2" key="2">
    <citation type="submission" date="2018-11" db="EMBL/GenBank/DDBJ databases">
        <authorList>
            <consortium name="Pathogen Informatics"/>
        </authorList>
    </citation>
    <scope>NUCLEOTIDE SEQUENCE [LARGE SCALE GENOMIC DNA]</scope>
</reference>
<dbReference type="OrthoDB" id="414418at2759"/>
<dbReference type="GO" id="GO:0016791">
    <property type="term" value="F:phosphatase activity"/>
    <property type="evidence" value="ECO:0007669"/>
    <property type="project" value="UniProtKB-ARBA"/>
</dbReference>
<dbReference type="WBParaSite" id="ASIM_0000354401-mRNA-1">
    <property type="protein sequence ID" value="ASIM_0000354401-mRNA-1"/>
    <property type="gene ID" value="ASIM_0000354401"/>
</dbReference>
<dbReference type="Proteomes" id="UP000267096">
    <property type="component" value="Unassembled WGS sequence"/>
</dbReference>
<dbReference type="SUPFAM" id="SSF53254">
    <property type="entry name" value="Phosphoglycerate mutase-like"/>
    <property type="match status" value="1"/>
</dbReference>